<dbReference type="EMBL" id="WAAF01005775">
    <property type="protein sequence ID" value="NXX41538.1"/>
    <property type="molecule type" value="Genomic_DNA"/>
</dbReference>
<dbReference type="AlphaFoldDB" id="A0A852IRU7"/>
<dbReference type="SUPFAM" id="SSF56281">
    <property type="entry name" value="Metallo-hydrolase/oxidoreductase"/>
    <property type="match status" value="1"/>
</dbReference>
<comment type="caution">
    <text evidence="9">The sequence shown here is derived from an EMBL/GenBank/DDBJ whole genome shotgun (WGS) entry which is preliminary data.</text>
</comment>
<keyword evidence="10" id="KW-1185">Reference proteome</keyword>
<dbReference type="PANTHER" id="PTHR23200">
    <property type="entry name" value="METALLO-BETA-LACTAMASE DOMAIN-CONTAINING PROTEIN 1"/>
    <property type="match status" value="1"/>
</dbReference>
<reference evidence="9" key="1">
    <citation type="submission" date="2020-02" db="EMBL/GenBank/DDBJ databases">
        <title>Bird 10,000 Genomes (B10K) Project - Family phase.</title>
        <authorList>
            <person name="Zhang G."/>
        </authorList>
    </citation>
    <scope>NUCLEOTIDE SEQUENCE</scope>
    <source>
        <strain evidence="9">B10K-DU-002-37</strain>
        <tissue evidence="9">Muscle</tissue>
    </source>
</reference>
<dbReference type="SMART" id="SM00849">
    <property type="entry name" value="Lactamase_B"/>
    <property type="match status" value="1"/>
</dbReference>
<comment type="catalytic activity">
    <reaction evidence="6">
        <text>a ribonucleotidyl-ribonucleotide-RNA + H2O = a 3'-end ribonucleotide-RNA + a 5'-end 5'-phospho-ribonucleoside-RNA + H(+)</text>
        <dbReference type="Rhea" id="RHEA:68096"/>
        <dbReference type="Rhea" id="RHEA-COMP:15179"/>
        <dbReference type="Rhea" id="RHEA-COMP:17355"/>
        <dbReference type="Rhea" id="RHEA-COMP:17428"/>
        <dbReference type="ChEBI" id="CHEBI:15377"/>
        <dbReference type="ChEBI" id="CHEBI:15378"/>
        <dbReference type="ChEBI" id="CHEBI:74896"/>
        <dbReference type="ChEBI" id="CHEBI:138282"/>
        <dbReference type="ChEBI" id="CHEBI:173118"/>
    </reaction>
    <physiologicalReaction direction="left-to-right" evidence="6">
        <dbReference type="Rhea" id="RHEA:68097"/>
    </physiologicalReaction>
</comment>
<comment type="subunit">
    <text evidence="3">Homodimer.</text>
</comment>
<feature type="non-terminal residue" evidence="9">
    <location>
        <position position="210"/>
    </location>
</feature>
<protein>
    <recommendedName>
        <fullName evidence="4">Metallo-beta-lactamase domain-containing protein 1</fullName>
    </recommendedName>
    <alternativeName>
        <fullName evidence="5">Endoribonuclease MBLAC1</fullName>
    </alternativeName>
</protein>
<accession>A0A852IRU7</accession>
<comment type="subcellular location">
    <subcellularLocation>
        <location evidence="1">Cytoplasm</location>
        <location evidence="1">Cytosol</location>
    </subcellularLocation>
</comment>
<dbReference type="InterPro" id="IPR039344">
    <property type="entry name" value="MBLAC1"/>
</dbReference>
<evidence type="ECO:0000256" key="5">
    <source>
        <dbReference type="ARBA" id="ARBA00032988"/>
    </source>
</evidence>
<dbReference type="GO" id="GO:0005829">
    <property type="term" value="C:cytosol"/>
    <property type="evidence" value="ECO:0007669"/>
    <property type="project" value="UniProtKB-SubCell"/>
</dbReference>
<gene>
    <name evidence="9" type="primary">Mblac1</name>
    <name evidence="9" type="ORF">TRILEU_R15048</name>
</gene>
<comment type="similarity">
    <text evidence="2">Belongs to the metallo-beta-lactamase superfamily. Glyoxalase II family.</text>
</comment>
<evidence type="ECO:0000256" key="3">
    <source>
        <dbReference type="ARBA" id="ARBA00011738"/>
    </source>
</evidence>
<evidence type="ECO:0000256" key="2">
    <source>
        <dbReference type="ARBA" id="ARBA00006759"/>
    </source>
</evidence>
<dbReference type="Proteomes" id="UP000627253">
    <property type="component" value="Unassembled WGS sequence"/>
</dbReference>
<evidence type="ECO:0000256" key="4">
    <source>
        <dbReference type="ARBA" id="ARBA00014856"/>
    </source>
</evidence>
<sequence>WRTSPLGSQEVPGVPYRLLVLQEGYSRPGPDGSCRADGSISLVLGGPVTALVDTGGPWARGHLLQLLAAQGLSPEEVTHVVVTHGHSDHVGNINLFPEATLVVGTDLSLKDGLYLPQGLARGLPYVLHPGHLEVVPTPGHTLDHVSLVVRGTSLGTVVVAGDLFEREEDEEVWRSLSQAQAQQERSRSWALSVADVVVPGHGAAFRVWRQ</sequence>
<dbReference type="InterPro" id="IPR036866">
    <property type="entry name" value="RibonucZ/Hydroxyglut_hydro"/>
</dbReference>
<comment type="function">
    <text evidence="7">Endoribonuclease that catalyzes the hydrolysis of histone-coding pre-mRNA 3'-end. Involved in histone pre-mRNA processing during the S-phase of the cell cycle, which is required for entering/progressing through S-phase. Cleaves histone pre-mRNA at a major and a minor cleavage site after the 5'-ACCCA-3' and the 5'-ACCCACA-3' sequence, respectively, and located downstream of the stem-loop. May require the presence of the HDE element located at the histone pre-RNA 3'-end to avoid non-specific cleavage.</text>
</comment>
<organism evidence="9 10">
    <name type="scientific">Tricholaema leucomelas</name>
    <name type="common">pied barbet</name>
    <dbReference type="NCBI Taxonomy" id="240729"/>
    <lineage>
        <taxon>Eukaryota</taxon>
        <taxon>Metazoa</taxon>
        <taxon>Chordata</taxon>
        <taxon>Craniata</taxon>
        <taxon>Vertebrata</taxon>
        <taxon>Euteleostomi</taxon>
        <taxon>Archelosauria</taxon>
        <taxon>Archosauria</taxon>
        <taxon>Dinosauria</taxon>
        <taxon>Saurischia</taxon>
        <taxon>Theropoda</taxon>
        <taxon>Coelurosauria</taxon>
        <taxon>Aves</taxon>
        <taxon>Neognathae</taxon>
        <taxon>Neoaves</taxon>
        <taxon>Telluraves</taxon>
        <taxon>Coraciimorphae</taxon>
        <taxon>Piciformes</taxon>
        <taxon>Lybiidae</taxon>
        <taxon>Tricholaema lacrymosa</taxon>
    </lineage>
</organism>
<evidence type="ECO:0000256" key="1">
    <source>
        <dbReference type="ARBA" id="ARBA00004514"/>
    </source>
</evidence>
<evidence type="ECO:0000256" key="6">
    <source>
        <dbReference type="ARBA" id="ARBA00044690"/>
    </source>
</evidence>
<evidence type="ECO:0000313" key="9">
    <source>
        <dbReference type="EMBL" id="NXX41538.1"/>
    </source>
</evidence>
<feature type="domain" description="Metallo-beta-lactamase" evidence="8">
    <location>
        <begin position="37"/>
        <end position="201"/>
    </location>
</feature>
<dbReference type="InterPro" id="IPR001279">
    <property type="entry name" value="Metallo-B-lactamas"/>
</dbReference>
<dbReference type="PANTHER" id="PTHR23200:SF48">
    <property type="entry name" value="METALLO-BETA-LACTAMASE DOMAIN-CONTAINING PROTEIN 1"/>
    <property type="match status" value="1"/>
</dbReference>
<dbReference type="Pfam" id="PF00753">
    <property type="entry name" value="Lactamase_B"/>
    <property type="match status" value="1"/>
</dbReference>
<evidence type="ECO:0000256" key="7">
    <source>
        <dbReference type="ARBA" id="ARBA00045869"/>
    </source>
</evidence>
<evidence type="ECO:0000259" key="8">
    <source>
        <dbReference type="SMART" id="SM00849"/>
    </source>
</evidence>
<name>A0A852IRU7_9PICI</name>
<feature type="non-terminal residue" evidence="9">
    <location>
        <position position="1"/>
    </location>
</feature>
<dbReference type="Gene3D" id="3.60.15.10">
    <property type="entry name" value="Ribonuclease Z/Hydroxyacylglutathione hydrolase-like"/>
    <property type="match status" value="1"/>
</dbReference>
<evidence type="ECO:0000313" key="10">
    <source>
        <dbReference type="Proteomes" id="UP000627253"/>
    </source>
</evidence>
<proteinExistence type="inferred from homology"/>
<dbReference type="OrthoDB" id="10250730at2759"/>
<dbReference type="CDD" id="cd07711">
    <property type="entry name" value="MBLAC1-like_MBL-fold"/>
    <property type="match status" value="1"/>
</dbReference>